<reference evidence="3" key="1">
    <citation type="journal article" date="2019" name="Int. J. Syst. Evol. Microbiol.">
        <title>The Global Catalogue of Microorganisms (GCM) 10K type strain sequencing project: providing services to taxonomists for standard genome sequencing and annotation.</title>
        <authorList>
            <consortium name="The Broad Institute Genomics Platform"/>
            <consortium name="The Broad Institute Genome Sequencing Center for Infectious Disease"/>
            <person name="Wu L."/>
            <person name="Ma J."/>
        </authorList>
    </citation>
    <scope>NUCLEOTIDE SEQUENCE [LARGE SCALE GENOMIC DNA]</scope>
    <source>
        <strain evidence="3">CGMCC 4.7204</strain>
    </source>
</reference>
<keyword evidence="1" id="KW-0732">Signal</keyword>
<accession>A0ABV8L908</accession>
<name>A0ABV8L908_9NOCA</name>
<proteinExistence type="predicted"/>
<evidence type="ECO:0000256" key="1">
    <source>
        <dbReference type="SAM" id="SignalP"/>
    </source>
</evidence>
<feature type="signal peptide" evidence="1">
    <location>
        <begin position="1"/>
        <end position="25"/>
    </location>
</feature>
<evidence type="ECO:0000313" key="2">
    <source>
        <dbReference type="EMBL" id="MFC4127011.1"/>
    </source>
</evidence>
<evidence type="ECO:0008006" key="4">
    <source>
        <dbReference type="Google" id="ProtNLM"/>
    </source>
</evidence>
<evidence type="ECO:0000313" key="3">
    <source>
        <dbReference type="Proteomes" id="UP001595767"/>
    </source>
</evidence>
<sequence>MRYTFRLTAATVAGLGLLTIAPAAADPVPTATDYDAGSSVVDSGSAAMRSAIYLAQQGDLIGFLVLLGVTPFQLLTSGICDLATFSALRSPCVPGPQHYYTEAN</sequence>
<gene>
    <name evidence="2" type="ORF">ACFOW8_18925</name>
</gene>
<protein>
    <recommendedName>
        <fullName evidence="4">Secreted protein</fullName>
    </recommendedName>
</protein>
<comment type="caution">
    <text evidence="2">The sequence shown here is derived from an EMBL/GenBank/DDBJ whole genome shotgun (WGS) entry which is preliminary data.</text>
</comment>
<feature type="chain" id="PRO_5047420959" description="Secreted protein" evidence="1">
    <location>
        <begin position="26"/>
        <end position="104"/>
    </location>
</feature>
<dbReference type="EMBL" id="JBHSBA010000009">
    <property type="protein sequence ID" value="MFC4127011.1"/>
    <property type="molecule type" value="Genomic_DNA"/>
</dbReference>
<organism evidence="2 3">
    <name type="scientific">Nocardia rhizosphaerae</name>
    <dbReference type="NCBI Taxonomy" id="1691571"/>
    <lineage>
        <taxon>Bacteria</taxon>
        <taxon>Bacillati</taxon>
        <taxon>Actinomycetota</taxon>
        <taxon>Actinomycetes</taxon>
        <taxon>Mycobacteriales</taxon>
        <taxon>Nocardiaceae</taxon>
        <taxon>Nocardia</taxon>
    </lineage>
</organism>
<keyword evidence="3" id="KW-1185">Reference proteome</keyword>
<dbReference type="RefSeq" id="WP_378552137.1">
    <property type="nucleotide sequence ID" value="NZ_JBHSBA010000009.1"/>
</dbReference>
<dbReference type="Proteomes" id="UP001595767">
    <property type="component" value="Unassembled WGS sequence"/>
</dbReference>